<dbReference type="PANTHER" id="PTHR11848:SF226">
    <property type="entry name" value="LEFT-RIGHT DETERMINATION FACTOR"/>
    <property type="match status" value="1"/>
</dbReference>
<name>C3ZQH4_BRAFL</name>
<keyword evidence="5" id="KW-1015">Disulfide bond</keyword>
<dbReference type="AlphaFoldDB" id="C3ZQH4"/>
<feature type="chain" id="PRO_5002937125" description="TGF-beta family profile domain-containing protein" evidence="7">
    <location>
        <begin position="20"/>
        <end position="363"/>
    </location>
</feature>
<feature type="domain" description="TGF-beta family profile" evidence="8">
    <location>
        <begin position="251"/>
        <end position="362"/>
    </location>
</feature>
<accession>C3ZQH4</accession>
<dbReference type="GO" id="GO:0008083">
    <property type="term" value="F:growth factor activity"/>
    <property type="evidence" value="ECO:0007669"/>
    <property type="project" value="UniProtKB-KW"/>
</dbReference>
<dbReference type="Pfam" id="PF00688">
    <property type="entry name" value="TGFb_propeptide"/>
    <property type="match status" value="1"/>
</dbReference>
<sequence length="363" mass="40845">MKPVLVCALFSCVLASALAFSADHVRRALLDRLGGENFPTLTVSKRDVEVPAHIRAKYESMLKLHQALHQAPASRRRKREASLATLLRTVHKNPGIVGDVVYTETTRLTFHFNVAERLTEETVLKSAELRVFKRLPNFSHHKRLRAHPRAVNAARVSVYQVLATGEEGSANRLLDSRLIPVNGSGWEVFDVSAAVREWQVNPSGNHGLELWIEGAAPGRYPARVAKMVEFATQELPEENERRPELIMYTENSTDASGARNCEDLPKRSNRCCRSENYIDFSDLPFAEQFILEPRGYDAFQCGGGCPKRARWYMHNDPEQLQQTCGVVRTAPLPVMYLVSRGDKTEIEVADFPNMIVEQCACTQ</sequence>
<dbReference type="SMART" id="SM00204">
    <property type="entry name" value="TGFB"/>
    <property type="match status" value="1"/>
</dbReference>
<dbReference type="PANTHER" id="PTHR11848">
    <property type="entry name" value="TGF-BETA FAMILY"/>
    <property type="match status" value="1"/>
</dbReference>
<dbReference type="PIRSF" id="PIRSF037402">
    <property type="entry name" value="TGFb4"/>
    <property type="match status" value="1"/>
</dbReference>
<dbReference type="InterPro" id="IPR001111">
    <property type="entry name" value="TGF-b_propeptide"/>
</dbReference>
<evidence type="ECO:0000259" key="8">
    <source>
        <dbReference type="PROSITE" id="PS51362"/>
    </source>
</evidence>
<dbReference type="Gene3D" id="2.60.120.970">
    <property type="match status" value="1"/>
</dbReference>
<keyword evidence="7" id="KW-0732">Signal</keyword>
<dbReference type="CDD" id="cd13758">
    <property type="entry name" value="TGF_beta_LEFTY1_2"/>
    <property type="match status" value="1"/>
</dbReference>
<evidence type="ECO:0000256" key="2">
    <source>
        <dbReference type="ARBA" id="ARBA00006656"/>
    </source>
</evidence>
<dbReference type="Pfam" id="PF00019">
    <property type="entry name" value="TGF_beta"/>
    <property type="match status" value="1"/>
</dbReference>
<comment type="similarity">
    <text evidence="2 6">Belongs to the TGF-beta family.</text>
</comment>
<gene>
    <name evidence="9" type="ORF">BRAFLDRAFT_278641</name>
</gene>
<dbReference type="eggNOG" id="KOG3900">
    <property type="taxonomic scope" value="Eukaryota"/>
</dbReference>
<proteinExistence type="inferred from homology"/>
<evidence type="ECO:0000313" key="9">
    <source>
        <dbReference type="EMBL" id="EEN45230.1"/>
    </source>
</evidence>
<dbReference type="InterPro" id="IPR017948">
    <property type="entry name" value="TGFb_CS"/>
</dbReference>
<dbReference type="InterPro" id="IPR001839">
    <property type="entry name" value="TGF-b_C"/>
</dbReference>
<comment type="subcellular location">
    <subcellularLocation>
        <location evidence="1">Secreted</location>
    </subcellularLocation>
</comment>
<reference evidence="9" key="1">
    <citation type="journal article" date="2008" name="Nature">
        <title>The amphioxus genome and the evolution of the chordate karyotype.</title>
        <authorList>
            <consortium name="US DOE Joint Genome Institute (JGI-PGF)"/>
            <person name="Putnam N.H."/>
            <person name="Butts T."/>
            <person name="Ferrier D.E.K."/>
            <person name="Furlong R.F."/>
            <person name="Hellsten U."/>
            <person name="Kawashima T."/>
            <person name="Robinson-Rechavi M."/>
            <person name="Shoguchi E."/>
            <person name="Terry A."/>
            <person name="Yu J.-K."/>
            <person name="Benito-Gutierrez E.L."/>
            <person name="Dubchak I."/>
            <person name="Garcia-Fernandez J."/>
            <person name="Gibson-Brown J.J."/>
            <person name="Grigoriev I.V."/>
            <person name="Horton A.C."/>
            <person name="de Jong P.J."/>
            <person name="Jurka J."/>
            <person name="Kapitonov V.V."/>
            <person name="Kohara Y."/>
            <person name="Kuroki Y."/>
            <person name="Lindquist E."/>
            <person name="Lucas S."/>
            <person name="Osoegawa K."/>
            <person name="Pennacchio L.A."/>
            <person name="Salamov A.A."/>
            <person name="Satou Y."/>
            <person name="Sauka-Spengler T."/>
            <person name="Schmutz J."/>
            <person name="Shin-I T."/>
            <person name="Toyoda A."/>
            <person name="Bronner-Fraser M."/>
            <person name="Fujiyama A."/>
            <person name="Holland L.Z."/>
            <person name="Holland P.W.H."/>
            <person name="Satoh N."/>
            <person name="Rokhsar D.S."/>
        </authorList>
    </citation>
    <scope>NUCLEOTIDE SEQUENCE [LARGE SCALE GENOMIC DNA]</scope>
    <source>
        <strain evidence="9">S238N-H82</strain>
        <tissue evidence="9">Testes</tissue>
    </source>
</reference>
<dbReference type="Gene3D" id="2.10.90.10">
    <property type="entry name" value="Cystine-knot cytokines"/>
    <property type="match status" value="1"/>
</dbReference>
<dbReference type="PROSITE" id="PS00250">
    <property type="entry name" value="TGF_BETA_1"/>
    <property type="match status" value="1"/>
</dbReference>
<dbReference type="PRINTS" id="PR01427">
    <property type="entry name" value="TGFBETA4"/>
</dbReference>
<keyword evidence="3" id="KW-0964">Secreted</keyword>
<evidence type="ECO:0000256" key="3">
    <source>
        <dbReference type="ARBA" id="ARBA00022525"/>
    </source>
</evidence>
<dbReference type="GO" id="GO:0005160">
    <property type="term" value="F:transforming growth factor beta receptor binding"/>
    <property type="evidence" value="ECO:0007669"/>
    <property type="project" value="InterPro"/>
</dbReference>
<dbReference type="InterPro" id="IPR015615">
    <property type="entry name" value="TGF-beta-rel"/>
</dbReference>
<dbReference type="FunFam" id="2.60.120.970:FF:000024">
    <property type="entry name" value="Left-right determination factor"/>
    <property type="match status" value="1"/>
</dbReference>
<evidence type="ECO:0000256" key="7">
    <source>
        <dbReference type="SAM" id="SignalP"/>
    </source>
</evidence>
<dbReference type="GO" id="GO:0005576">
    <property type="term" value="C:extracellular region"/>
    <property type="evidence" value="ECO:0007669"/>
    <property type="project" value="UniProtKB-SubCell"/>
</dbReference>
<dbReference type="InParanoid" id="C3ZQH4"/>
<organism>
    <name type="scientific">Branchiostoma floridae</name>
    <name type="common">Florida lancelet</name>
    <name type="synonym">Amphioxus</name>
    <dbReference type="NCBI Taxonomy" id="7739"/>
    <lineage>
        <taxon>Eukaryota</taxon>
        <taxon>Metazoa</taxon>
        <taxon>Chordata</taxon>
        <taxon>Cephalochordata</taxon>
        <taxon>Leptocardii</taxon>
        <taxon>Amphioxiformes</taxon>
        <taxon>Branchiostomatidae</taxon>
        <taxon>Branchiostoma</taxon>
    </lineage>
</organism>
<keyword evidence="4 6" id="KW-0339">Growth factor</keyword>
<evidence type="ECO:0000256" key="5">
    <source>
        <dbReference type="ARBA" id="ARBA00023157"/>
    </source>
</evidence>
<dbReference type="InterPro" id="IPR029034">
    <property type="entry name" value="Cystine-knot_cytokine"/>
</dbReference>
<evidence type="ECO:0000256" key="4">
    <source>
        <dbReference type="ARBA" id="ARBA00023030"/>
    </source>
</evidence>
<protein>
    <recommendedName>
        <fullName evidence="8">TGF-beta family profile domain-containing protein</fullName>
    </recommendedName>
</protein>
<dbReference type="PROSITE" id="PS51362">
    <property type="entry name" value="TGF_BETA_2"/>
    <property type="match status" value="1"/>
</dbReference>
<dbReference type="STRING" id="7739.C3ZQH4"/>
<evidence type="ECO:0000256" key="6">
    <source>
        <dbReference type="RuleBase" id="RU000354"/>
    </source>
</evidence>
<evidence type="ECO:0000256" key="1">
    <source>
        <dbReference type="ARBA" id="ARBA00004613"/>
    </source>
</evidence>
<dbReference type="SUPFAM" id="SSF57501">
    <property type="entry name" value="Cystine-knot cytokines"/>
    <property type="match status" value="1"/>
</dbReference>
<dbReference type="InterPro" id="IPR003942">
    <property type="entry name" value="LRDF"/>
</dbReference>
<feature type="signal peptide" evidence="7">
    <location>
        <begin position="1"/>
        <end position="19"/>
    </location>
</feature>
<dbReference type="EMBL" id="GG666661">
    <property type="protein sequence ID" value="EEN45230.1"/>
    <property type="molecule type" value="Genomic_DNA"/>
</dbReference>